<comment type="caution">
    <text evidence="7">The sequence shown here is derived from an EMBL/GenBank/DDBJ whole genome shotgun (WGS) entry which is preliminary data.</text>
</comment>
<dbReference type="InterPro" id="IPR016064">
    <property type="entry name" value="NAD/diacylglycerol_kinase_sf"/>
</dbReference>
<dbReference type="EMBL" id="DWUP01000065">
    <property type="protein sequence ID" value="HJD52714.1"/>
    <property type="molecule type" value="Genomic_DNA"/>
</dbReference>
<keyword evidence="5" id="KW-1133">Transmembrane helix</keyword>
<dbReference type="PANTHER" id="PTHR12358:SF54">
    <property type="entry name" value="SPHINGOSINE KINASE RELATED PROTEIN"/>
    <property type="match status" value="1"/>
</dbReference>
<feature type="transmembrane region" description="Helical" evidence="5">
    <location>
        <begin position="172"/>
        <end position="189"/>
    </location>
</feature>
<dbReference type="InterPro" id="IPR045540">
    <property type="entry name" value="YegS/DAGK_C"/>
</dbReference>
<keyword evidence="5" id="KW-0472">Membrane</keyword>
<dbReference type="Gene3D" id="3.40.50.10330">
    <property type="entry name" value="Probable inorganic polyphosphate/atp-NAD kinase, domain 1"/>
    <property type="match status" value="1"/>
</dbReference>
<keyword evidence="2" id="KW-0547">Nucleotide-binding</keyword>
<evidence type="ECO:0000256" key="4">
    <source>
        <dbReference type="ARBA" id="ARBA00022840"/>
    </source>
</evidence>
<organism evidence="7 8">
    <name type="scientific">Candidatus Avibacteroides avistercoris</name>
    <dbReference type="NCBI Taxonomy" id="2840690"/>
    <lineage>
        <taxon>Bacteria</taxon>
        <taxon>Pseudomonadati</taxon>
        <taxon>Bacteroidota</taxon>
        <taxon>Bacteroidia</taxon>
        <taxon>Bacteroidales</taxon>
        <taxon>Bacteroidaceae</taxon>
        <taxon>Bacteroidaceae incertae sedis</taxon>
        <taxon>Candidatus Avibacteroides</taxon>
    </lineage>
</organism>
<dbReference type="SUPFAM" id="SSF111331">
    <property type="entry name" value="NAD kinase/diacylglycerol kinase-like"/>
    <property type="match status" value="1"/>
</dbReference>
<evidence type="ECO:0000313" key="8">
    <source>
        <dbReference type="Proteomes" id="UP000787625"/>
    </source>
</evidence>
<accession>A0A9D2UHU0</accession>
<evidence type="ECO:0000259" key="6">
    <source>
        <dbReference type="PROSITE" id="PS50146"/>
    </source>
</evidence>
<dbReference type="Pfam" id="PF00781">
    <property type="entry name" value="DAGK_cat"/>
    <property type="match status" value="1"/>
</dbReference>
<sequence>MQAEANKWGIVYNPRAGLQRLARKRWKAIREYIVSRHIQFEYNMPQPYMTAEEIARGYANRGFKTIVAVGGDGIIGDVVNGIMKSDLQDKSSVAVGIIPNGIGNDFADFWGLTDDYKDAIDTIIARRTRRIDVGYSSYYISGYYRRRYFVNSMNIGLGAQVSKITDNLKRSFAVRWVVYVCALFAILFMKKTYRTHLVINDSHLRGRVMTICIGNAHGYGQTPSAVPYNGWLDVTVIYRPAQKMQILKGLWMSINGRLFNHKKVKIYRTKSVKVLRVKNALTDVDGRIYTHGFPLEIGILNEIITMIIPNR</sequence>
<keyword evidence="3 7" id="KW-0418">Kinase</keyword>
<evidence type="ECO:0000256" key="2">
    <source>
        <dbReference type="ARBA" id="ARBA00022741"/>
    </source>
</evidence>
<dbReference type="Pfam" id="PF19279">
    <property type="entry name" value="YegS_C"/>
    <property type="match status" value="1"/>
</dbReference>
<dbReference type="Proteomes" id="UP000787625">
    <property type="component" value="Unassembled WGS sequence"/>
</dbReference>
<dbReference type="InterPro" id="IPR017438">
    <property type="entry name" value="ATP-NAD_kinase_N"/>
</dbReference>
<proteinExistence type="predicted"/>
<dbReference type="InterPro" id="IPR001206">
    <property type="entry name" value="Diacylglycerol_kinase_cat_dom"/>
</dbReference>
<keyword evidence="4" id="KW-0067">ATP-binding</keyword>
<dbReference type="SMART" id="SM00046">
    <property type="entry name" value="DAGKc"/>
    <property type="match status" value="1"/>
</dbReference>
<gene>
    <name evidence="7" type="ORF">IAA93_03170</name>
</gene>
<evidence type="ECO:0000313" key="7">
    <source>
        <dbReference type="EMBL" id="HJD52714.1"/>
    </source>
</evidence>
<reference evidence="7" key="1">
    <citation type="journal article" date="2021" name="PeerJ">
        <title>Extensive microbial diversity within the chicken gut microbiome revealed by metagenomics and culture.</title>
        <authorList>
            <person name="Gilroy R."/>
            <person name="Ravi A."/>
            <person name="Getino M."/>
            <person name="Pursley I."/>
            <person name="Horton D.L."/>
            <person name="Alikhan N.F."/>
            <person name="Baker D."/>
            <person name="Gharbi K."/>
            <person name="Hall N."/>
            <person name="Watson M."/>
            <person name="Adriaenssens E.M."/>
            <person name="Foster-Nyarko E."/>
            <person name="Jarju S."/>
            <person name="Secka A."/>
            <person name="Antonio M."/>
            <person name="Oren A."/>
            <person name="Chaudhuri R.R."/>
            <person name="La Ragione R."/>
            <person name="Hildebrand F."/>
            <person name="Pallen M.J."/>
        </authorList>
    </citation>
    <scope>NUCLEOTIDE SEQUENCE</scope>
    <source>
        <strain evidence="7">MalCec1-1739</strain>
    </source>
</reference>
<dbReference type="AlphaFoldDB" id="A0A9D2UHU0"/>
<name>A0A9D2UHU0_9BACT</name>
<dbReference type="GO" id="GO:0005524">
    <property type="term" value="F:ATP binding"/>
    <property type="evidence" value="ECO:0007669"/>
    <property type="project" value="UniProtKB-KW"/>
</dbReference>
<evidence type="ECO:0000256" key="3">
    <source>
        <dbReference type="ARBA" id="ARBA00022777"/>
    </source>
</evidence>
<dbReference type="PANTHER" id="PTHR12358">
    <property type="entry name" value="SPHINGOSINE KINASE"/>
    <property type="match status" value="1"/>
</dbReference>
<reference evidence="7" key="2">
    <citation type="submission" date="2021-04" db="EMBL/GenBank/DDBJ databases">
        <authorList>
            <person name="Gilroy R."/>
        </authorList>
    </citation>
    <scope>NUCLEOTIDE SEQUENCE</scope>
    <source>
        <strain evidence="7">MalCec1-1739</strain>
    </source>
</reference>
<protein>
    <submittedName>
        <fullName evidence="7">Lipid kinase</fullName>
    </submittedName>
</protein>
<dbReference type="GO" id="GO:0016301">
    <property type="term" value="F:kinase activity"/>
    <property type="evidence" value="ECO:0007669"/>
    <property type="project" value="UniProtKB-KW"/>
</dbReference>
<dbReference type="Gene3D" id="2.60.200.40">
    <property type="match status" value="1"/>
</dbReference>
<dbReference type="InterPro" id="IPR050187">
    <property type="entry name" value="Lipid_Phosphate_FormReg"/>
</dbReference>
<evidence type="ECO:0000256" key="5">
    <source>
        <dbReference type="SAM" id="Phobius"/>
    </source>
</evidence>
<evidence type="ECO:0000256" key="1">
    <source>
        <dbReference type="ARBA" id="ARBA00022679"/>
    </source>
</evidence>
<keyword evidence="1" id="KW-0808">Transferase</keyword>
<feature type="domain" description="DAGKc" evidence="6">
    <location>
        <begin position="3"/>
        <end position="139"/>
    </location>
</feature>
<keyword evidence="5" id="KW-0812">Transmembrane</keyword>
<dbReference type="PROSITE" id="PS50146">
    <property type="entry name" value="DAGK"/>
    <property type="match status" value="1"/>
</dbReference>